<dbReference type="SUPFAM" id="SSF55729">
    <property type="entry name" value="Acyl-CoA N-acyltransferases (Nat)"/>
    <property type="match status" value="1"/>
</dbReference>
<dbReference type="CDD" id="cd04301">
    <property type="entry name" value="NAT_SF"/>
    <property type="match status" value="1"/>
</dbReference>
<dbReference type="EMBL" id="LPEQ01000090">
    <property type="protein sequence ID" value="KVV45128.1"/>
    <property type="molecule type" value="Genomic_DNA"/>
</dbReference>
<dbReference type="InterPro" id="IPR016181">
    <property type="entry name" value="Acyl_CoA_acyltransferase"/>
</dbReference>
<evidence type="ECO:0000313" key="2">
    <source>
        <dbReference type="EMBL" id="KVV45128.1"/>
    </source>
</evidence>
<dbReference type="Pfam" id="PF08445">
    <property type="entry name" value="FR47"/>
    <property type="match status" value="1"/>
</dbReference>
<protein>
    <recommendedName>
        <fullName evidence="1">N-acetyltransferase domain-containing protein</fullName>
    </recommendedName>
</protein>
<reference evidence="2 3" key="1">
    <citation type="submission" date="2015-11" db="EMBL/GenBank/DDBJ databases">
        <title>Expanding the genomic diversity of Burkholderia species for the development of highly accurate diagnostics.</title>
        <authorList>
            <person name="Sahl J."/>
            <person name="Keim P."/>
            <person name="Wagner D."/>
        </authorList>
    </citation>
    <scope>NUCLEOTIDE SEQUENCE [LARGE SCALE GENOMIC DNA]</scope>
    <source>
        <strain evidence="2 3">MSMB1301WGS</strain>
    </source>
</reference>
<dbReference type="AlphaFoldDB" id="A0A106DMS8"/>
<gene>
    <name evidence="2" type="ORF">WT27_07460</name>
</gene>
<evidence type="ECO:0000313" key="3">
    <source>
        <dbReference type="Proteomes" id="UP000062317"/>
    </source>
</evidence>
<organism evidence="2 3">
    <name type="scientific">Burkholderia territorii</name>
    <dbReference type="NCBI Taxonomy" id="1503055"/>
    <lineage>
        <taxon>Bacteria</taxon>
        <taxon>Pseudomonadati</taxon>
        <taxon>Pseudomonadota</taxon>
        <taxon>Betaproteobacteria</taxon>
        <taxon>Burkholderiales</taxon>
        <taxon>Burkholderiaceae</taxon>
        <taxon>Burkholderia</taxon>
        <taxon>Burkholderia cepacia complex</taxon>
    </lineage>
</organism>
<name>A0A106DMS8_9BURK</name>
<dbReference type="InterPro" id="IPR013653">
    <property type="entry name" value="GCN5-like_dom"/>
</dbReference>
<dbReference type="RefSeq" id="WP_060107219.1">
    <property type="nucleotide sequence ID" value="NZ_LPEQ01000090.1"/>
</dbReference>
<dbReference type="InterPro" id="IPR000182">
    <property type="entry name" value="GNAT_dom"/>
</dbReference>
<evidence type="ECO:0000259" key="1">
    <source>
        <dbReference type="PROSITE" id="PS51186"/>
    </source>
</evidence>
<sequence length="253" mass="27387">MREETTEQEESGSHPLDNAVWHALTGEQQRFALGDARARRFAPALAPFAGMPDRSPAAFDALRELIAAHGPAALVTPDEIPTPTGFSVIRRATLHQMIWRGTLAGVHPLEHVRLTGADVPEMLELIAATEPGPFGPRTVEFGGYVGVRRQGRLVAMAGQRLRVGGHAEISAVCVDAAFRGQGLAAGLIRSLIAVIRARTETPFLHVLTSNRGAIERYRALGFETRRDMHLLVLGRDETGTVRPSGQVAPVHRP</sequence>
<dbReference type="Gene3D" id="3.40.630.30">
    <property type="match status" value="1"/>
</dbReference>
<keyword evidence="3" id="KW-1185">Reference proteome</keyword>
<feature type="domain" description="N-acetyltransferase" evidence="1">
    <location>
        <begin position="109"/>
        <end position="238"/>
    </location>
</feature>
<accession>A0A106DMS8</accession>
<comment type="caution">
    <text evidence="2">The sequence shown here is derived from an EMBL/GenBank/DDBJ whole genome shotgun (WGS) entry which is preliminary data.</text>
</comment>
<dbReference type="GO" id="GO:0016747">
    <property type="term" value="F:acyltransferase activity, transferring groups other than amino-acyl groups"/>
    <property type="evidence" value="ECO:0007669"/>
    <property type="project" value="InterPro"/>
</dbReference>
<dbReference type="Proteomes" id="UP000062317">
    <property type="component" value="Unassembled WGS sequence"/>
</dbReference>
<dbReference type="PROSITE" id="PS51186">
    <property type="entry name" value="GNAT"/>
    <property type="match status" value="1"/>
</dbReference>
<proteinExistence type="predicted"/>